<comment type="catalytic activity">
    <reaction evidence="8">
        <text>adenylyl-molybdopterin + molybdate = Mo-molybdopterin + AMP + H(+)</text>
        <dbReference type="Rhea" id="RHEA:35047"/>
        <dbReference type="ChEBI" id="CHEBI:15378"/>
        <dbReference type="ChEBI" id="CHEBI:36264"/>
        <dbReference type="ChEBI" id="CHEBI:62727"/>
        <dbReference type="ChEBI" id="CHEBI:71302"/>
        <dbReference type="ChEBI" id="CHEBI:456215"/>
        <dbReference type="EC" id="2.10.1.1"/>
    </reaction>
</comment>
<name>A0A6F8ZJQ0_9FIRM</name>
<evidence type="ECO:0000256" key="7">
    <source>
        <dbReference type="ARBA" id="ARBA00023150"/>
    </source>
</evidence>
<keyword evidence="9" id="KW-0479">Metal-binding</keyword>
<feature type="domain" description="MoaB/Mog" evidence="10">
    <location>
        <begin position="179"/>
        <end position="317"/>
    </location>
</feature>
<dbReference type="Pfam" id="PF03454">
    <property type="entry name" value="MoeA_C"/>
    <property type="match status" value="1"/>
</dbReference>
<dbReference type="InterPro" id="IPR005111">
    <property type="entry name" value="MoeA_C_domain_IV"/>
</dbReference>
<accession>A0A6F8ZJQ0</accession>
<dbReference type="CDD" id="cd00887">
    <property type="entry name" value="MoeA"/>
    <property type="match status" value="1"/>
</dbReference>
<organism evidence="11 12">
    <name type="scientific">Candidatus Hydrogenisulfobacillus filiaventi</name>
    <dbReference type="NCBI Taxonomy" id="2707344"/>
    <lineage>
        <taxon>Bacteria</taxon>
        <taxon>Bacillati</taxon>
        <taxon>Bacillota</taxon>
        <taxon>Clostridia</taxon>
        <taxon>Eubacteriales</taxon>
        <taxon>Clostridiales Family XVII. Incertae Sedis</taxon>
        <taxon>Candidatus Hydrogenisulfobacillus</taxon>
    </lineage>
</organism>
<dbReference type="EMBL" id="LR778114">
    <property type="protein sequence ID" value="CAB1129901.1"/>
    <property type="molecule type" value="Genomic_DNA"/>
</dbReference>
<proteinExistence type="inferred from homology"/>
<dbReference type="Pfam" id="PF00994">
    <property type="entry name" value="MoCF_biosynth"/>
    <property type="match status" value="1"/>
</dbReference>
<keyword evidence="6 9" id="KW-0500">Molybdenum</keyword>
<evidence type="ECO:0000256" key="6">
    <source>
        <dbReference type="ARBA" id="ARBA00022505"/>
    </source>
</evidence>
<evidence type="ECO:0000313" key="12">
    <source>
        <dbReference type="Proteomes" id="UP000503399"/>
    </source>
</evidence>
<evidence type="ECO:0000256" key="3">
    <source>
        <dbReference type="ARBA" id="ARBA00010763"/>
    </source>
</evidence>
<keyword evidence="7 9" id="KW-0501">Molybdenum cofactor biosynthesis</keyword>
<dbReference type="InterPro" id="IPR005110">
    <property type="entry name" value="MoeA_linker/N"/>
</dbReference>
<evidence type="ECO:0000256" key="1">
    <source>
        <dbReference type="ARBA" id="ARBA00002901"/>
    </source>
</evidence>
<dbReference type="InterPro" id="IPR036135">
    <property type="entry name" value="MoeA_linker/N_sf"/>
</dbReference>
<comment type="pathway">
    <text evidence="2 9">Cofactor biosynthesis; molybdopterin biosynthesis.</text>
</comment>
<dbReference type="KEGG" id="hfv:R50_2404"/>
<dbReference type="SUPFAM" id="SSF63882">
    <property type="entry name" value="MoeA N-terminal region -like"/>
    <property type="match status" value="1"/>
</dbReference>
<evidence type="ECO:0000256" key="9">
    <source>
        <dbReference type="RuleBase" id="RU365090"/>
    </source>
</evidence>
<keyword evidence="12" id="KW-1185">Reference proteome</keyword>
<evidence type="ECO:0000256" key="5">
    <source>
        <dbReference type="ARBA" id="ARBA00021108"/>
    </source>
</evidence>
<dbReference type="SUPFAM" id="SSF53218">
    <property type="entry name" value="Molybdenum cofactor biosynthesis proteins"/>
    <property type="match status" value="1"/>
</dbReference>
<evidence type="ECO:0000256" key="8">
    <source>
        <dbReference type="ARBA" id="ARBA00047317"/>
    </source>
</evidence>
<keyword evidence="9" id="KW-0460">Magnesium</keyword>
<keyword evidence="9 11" id="KW-0808">Transferase</keyword>
<comment type="function">
    <text evidence="1 9">Catalyzes the insertion of molybdate into adenylated molybdopterin with the concomitant release of AMP.</text>
</comment>
<dbReference type="InterPro" id="IPR001453">
    <property type="entry name" value="MoaB/Mog_dom"/>
</dbReference>
<dbReference type="GO" id="GO:0046872">
    <property type="term" value="F:metal ion binding"/>
    <property type="evidence" value="ECO:0007669"/>
    <property type="project" value="UniProtKB-UniRule"/>
</dbReference>
<dbReference type="InterPro" id="IPR036688">
    <property type="entry name" value="MoeA_C_domain_IV_sf"/>
</dbReference>
<reference evidence="11 12" key="1">
    <citation type="submission" date="2020-02" db="EMBL/GenBank/DDBJ databases">
        <authorList>
            <person name="Hogendoorn C."/>
        </authorList>
    </citation>
    <scope>NUCLEOTIDE SEQUENCE [LARGE SCALE GENOMIC DNA]</scope>
    <source>
        <strain evidence="11">R501</strain>
    </source>
</reference>
<dbReference type="GO" id="GO:0061599">
    <property type="term" value="F:molybdopterin molybdotransferase activity"/>
    <property type="evidence" value="ECO:0007669"/>
    <property type="project" value="UniProtKB-UniRule"/>
</dbReference>
<dbReference type="Gene3D" id="3.90.105.10">
    <property type="entry name" value="Molybdopterin biosynthesis moea protein, domain 2"/>
    <property type="match status" value="1"/>
</dbReference>
<dbReference type="InterPro" id="IPR036425">
    <property type="entry name" value="MoaB/Mog-like_dom_sf"/>
</dbReference>
<dbReference type="AlphaFoldDB" id="A0A6F8ZJQ0"/>
<evidence type="ECO:0000259" key="10">
    <source>
        <dbReference type="SMART" id="SM00852"/>
    </source>
</evidence>
<dbReference type="Proteomes" id="UP000503399">
    <property type="component" value="Chromosome"/>
</dbReference>
<evidence type="ECO:0000256" key="4">
    <source>
        <dbReference type="ARBA" id="ARBA00013269"/>
    </source>
</evidence>
<comment type="cofactor">
    <cofactor evidence="9">
        <name>Mg(2+)</name>
        <dbReference type="ChEBI" id="CHEBI:18420"/>
    </cofactor>
</comment>
<evidence type="ECO:0000313" key="11">
    <source>
        <dbReference type="EMBL" id="CAB1129901.1"/>
    </source>
</evidence>
<dbReference type="InterPro" id="IPR038987">
    <property type="entry name" value="MoeA-like"/>
</dbReference>
<dbReference type="Gene3D" id="3.40.980.10">
    <property type="entry name" value="MoaB/Mog-like domain"/>
    <property type="match status" value="1"/>
</dbReference>
<dbReference type="GO" id="GO:0006777">
    <property type="term" value="P:Mo-molybdopterin cofactor biosynthetic process"/>
    <property type="evidence" value="ECO:0007669"/>
    <property type="project" value="UniProtKB-UniRule"/>
</dbReference>
<dbReference type="Pfam" id="PF03453">
    <property type="entry name" value="MoeA_N"/>
    <property type="match status" value="1"/>
</dbReference>
<protein>
    <recommendedName>
        <fullName evidence="5 9">Molybdopterin molybdenumtransferase</fullName>
        <ecNumber evidence="4 9">2.10.1.1</ecNumber>
    </recommendedName>
</protein>
<dbReference type="Gene3D" id="2.40.340.10">
    <property type="entry name" value="MoeA, C-terminal, domain IV"/>
    <property type="match status" value="1"/>
</dbReference>
<evidence type="ECO:0000256" key="2">
    <source>
        <dbReference type="ARBA" id="ARBA00005046"/>
    </source>
</evidence>
<dbReference type="Gene3D" id="2.170.190.11">
    <property type="entry name" value="Molybdopterin biosynthesis moea protein, domain 3"/>
    <property type="match status" value="1"/>
</dbReference>
<dbReference type="SMART" id="SM00852">
    <property type="entry name" value="MoCF_biosynth"/>
    <property type="match status" value="1"/>
</dbReference>
<dbReference type="GO" id="GO:0005829">
    <property type="term" value="C:cytosol"/>
    <property type="evidence" value="ECO:0007669"/>
    <property type="project" value="TreeGrafter"/>
</dbReference>
<gene>
    <name evidence="11" type="ORF">R50_2404</name>
</gene>
<dbReference type="PANTHER" id="PTHR10192">
    <property type="entry name" value="MOLYBDOPTERIN BIOSYNTHESIS PROTEIN"/>
    <property type="match status" value="1"/>
</dbReference>
<sequence>MSHPGYPPPEEGLRRLQAAAAAPAPETVPLDAALGRTLAAAVAATRPQPPFNRAMMDGYALLAARTPGRFPVRSLAAAGGRSPAVPPGSAARILTGAPLPAGTDTVVEQEAVTLEAGNPPVAVVARAVAPGRNVGRRGQEWEPGDLLLAPGQRLGPLEVGLLAALGRDPVVVAGRPRVALVVTGDELAPPGRDPGPEGIWDANTPLFSALVRRYGGEVGCTIRVRDDPAAVEQALETARAARPHLILTTGGVSVGDRDYVIARLRAAGRLLFWRLDLHPGKAVAGAVWGDTPVLALSGSPGAALMGWFLVGAPLLVGLQGGRLPQRTGEARLRAPFPKPTRETRYLRVRLQAGPAGLEADAALPQGSDLLTAYRQLDAFAVIPAGSPPLPAGTPVRIHYVPGLGREALTWGPPAHTTGPEA</sequence>
<dbReference type="EC" id="2.10.1.1" evidence="4 9"/>
<comment type="similarity">
    <text evidence="3 9">Belongs to the MoeA family.</text>
</comment>
<dbReference type="PANTHER" id="PTHR10192:SF5">
    <property type="entry name" value="GEPHYRIN"/>
    <property type="match status" value="1"/>
</dbReference>
<dbReference type="UniPathway" id="UPA00344"/>
<dbReference type="SUPFAM" id="SSF63867">
    <property type="entry name" value="MoeA C-terminal domain-like"/>
    <property type="match status" value="1"/>
</dbReference>